<organism evidence="1 2">
    <name type="scientific">Polarella glacialis</name>
    <name type="common">Dinoflagellate</name>
    <dbReference type="NCBI Taxonomy" id="89957"/>
    <lineage>
        <taxon>Eukaryota</taxon>
        <taxon>Sar</taxon>
        <taxon>Alveolata</taxon>
        <taxon>Dinophyceae</taxon>
        <taxon>Suessiales</taxon>
        <taxon>Suessiaceae</taxon>
        <taxon>Polarella</taxon>
    </lineage>
</organism>
<feature type="non-terminal residue" evidence="1">
    <location>
        <position position="315"/>
    </location>
</feature>
<evidence type="ECO:0000313" key="1">
    <source>
        <dbReference type="EMBL" id="CAE8741257.1"/>
    </source>
</evidence>
<dbReference type="AlphaFoldDB" id="A0A813LY17"/>
<gene>
    <name evidence="1" type="ORF">PGLA2088_LOCUS50370</name>
</gene>
<comment type="caution">
    <text evidence="1">The sequence shown here is derived from an EMBL/GenBank/DDBJ whole genome shotgun (WGS) entry which is preliminary data.</text>
</comment>
<sequence>VPFVITAFMKAGVSLSCLMRAETCGYLLLLALASQSFNFVYILVKEAVNLKPIFELFESPFLKLTKKALNTRPNALAREVLDLLHFCGFQLSSNEAAQGQFDAELLKFVLTEELAPIERMCRLGYCLLGLAVREQVRLQICFQTGLEAISAEQPAVATKARAQQPSTGQSPRPSAIVRKLAAIDRRVLEPHFRSPAFLTFADGLMAKRAFVSMRRVVEVHPFAFHAYFSQNLASLEVLLLDAFRLRHISLIVDFAMLSFPAAGFFARHQAEIDGVLHHSWLANKSWMELGLLRSEVRTWSFPSFFHRTRSRTDAL</sequence>
<proteinExistence type="predicted"/>
<dbReference type="EMBL" id="CAJNNW010037364">
    <property type="protein sequence ID" value="CAE8741257.1"/>
    <property type="molecule type" value="Genomic_DNA"/>
</dbReference>
<reference evidence="1" key="1">
    <citation type="submission" date="2021-02" db="EMBL/GenBank/DDBJ databases">
        <authorList>
            <person name="Dougan E. K."/>
            <person name="Rhodes N."/>
            <person name="Thang M."/>
            <person name="Chan C."/>
        </authorList>
    </citation>
    <scope>NUCLEOTIDE SEQUENCE</scope>
</reference>
<evidence type="ECO:0000313" key="2">
    <source>
        <dbReference type="Proteomes" id="UP000626109"/>
    </source>
</evidence>
<protein>
    <submittedName>
        <fullName evidence="1">Uncharacterized protein</fullName>
    </submittedName>
</protein>
<feature type="non-terminal residue" evidence="1">
    <location>
        <position position="1"/>
    </location>
</feature>
<name>A0A813LY17_POLGL</name>
<accession>A0A813LY17</accession>
<dbReference type="Proteomes" id="UP000626109">
    <property type="component" value="Unassembled WGS sequence"/>
</dbReference>